<evidence type="ECO:0000256" key="1">
    <source>
        <dbReference type="SAM" id="MobiDB-lite"/>
    </source>
</evidence>
<evidence type="ECO:0000313" key="4">
    <source>
        <dbReference type="Proteomes" id="UP001390339"/>
    </source>
</evidence>
<proteinExistence type="predicted"/>
<keyword evidence="4" id="KW-1185">Reference proteome</keyword>
<keyword evidence="2" id="KW-0732">Signal</keyword>
<name>A0ABR2HKU2_9PEZI</name>
<dbReference type="EMBL" id="JAPCWZ010000010">
    <property type="protein sequence ID" value="KAK8848752.1"/>
    <property type="molecule type" value="Genomic_DNA"/>
</dbReference>
<feature type="region of interest" description="Disordered" evidence="1">
    <location>
        <begin position="103"/>
        <end position="179"/>
    </location>
</feature>
<organism evidence="3 4">
    <name type="scientific">Apiospora arundinis</name>
    <dbReference type="NCBI Taxonomy" id="335852"/>
    <lineage>
        <taxon>Eukaryota</taxon>
        <taxon>Fungi</taxon>
        <taxon>Dikarya</taxon>
        <taxon>Ascomycota</taxon>
        <taxon>Pezizomycotina</taxon>
        <taxon>Sordariomycetes</taxon>
        <taxon>Xylariomycetidae</taxon>
        <taxon>Amphisphaeriales</taxon>
        <taxon>Apiosporaceae</taxon>
        <taxon>Apiospora</taxon>
    </lineage>
</organism>
<comment type="caution">
    <text evidence="3">The sequence shown here is derived from an EMBL/GenBank/DDBJ whole genome shotgun (WGS) entry which is preliminary data.</text>
</comment>
<dbReference type="Proteomes" id="UP001390339">
    <property type="component" value="Unassembled WGS sequence"/>
</dbReference>
<evidence type="ECO:0000256" key="2">
    <source>
        <dbReference type="SAM" id="SignalP"/>
    </source>
</evidence>
<protein>
    <submittedName>
        <fullName evidence="3">Dynactin arp1 p25 subunit protein</fullName>
    </submittedName>
</protein>
<feature type="chain" id="PRO_5047325150" evidence="2">
    <location>
        <begin position="19"/>
        <end position="243"/>
    </location>
</feature>
<gene>
    <name evidence="3" type="ORF">PGQ11_015232</name>
</gene>
<sequence length="243" mass="24627">MSTIRALILSSFAAVALADGLYVHSNELAAHLAKRQQMPEPGTPAYNCHDNCGQSIIASRGADPCHDKTFLTDYAVCLSCAGPDNYGIWMYYGGALSKAASSCGLATTPGTEKTTDVPQAMPAAKGSNSAPPPATTTTTKAPTESPATSVHTSWTLSKPLSPPPSSTTDGPAVTSSDAGSTISTVITSHSSSATAATATSNSVSSPSTANPTAVPTAGASSAVCVKLYAIFLLSSHLFFAFGF</sequence>
<reference evidence="3 4" key="1">
    <citation type="journal article" date="2024" name="IMA Fungus">
        <title>Apiospora arundinis, a panoply of carbohydrate-active enzymes and secondary metabolites.</title>
        <authorList>
            <person name="Sorensen T."/>
            <person name="Petersen C."/>
            <person name="Muurmann A.T."/>
            <person name="Christiansen J.V."/>
            <person name="Brundto M.L."/>
            <person name="Overgaard C.K."/>
            <person name="Boysen A.T."/>
            <person name="Wollenberg R.D."/>
            <person name="Larsen T.O."/>
            <person name="Sorensen J.L."/>
            <person name="Nielsen K.L."/>
            <person name="Sondergaard T.E."/>
        </authorList>
    </citation>
    <scope>NUCLEOTIDE SEQUENCE [LARGE SCALE GENOMIC DNA]</scope>
    <source>
        <strain evidence="3 4">AAU 773</strain>
    </source>
</reference>
<feature type="compositionally biased region" description="Low complexity" evidence="1">
    <location>
        <begin position="135"/>
        <end position="159"/>
    </location>
</feature>
<accession>A0ABR2HKU2</accession>
<feature type="signal peptide" evidence="2">
    <location>
        <begin position="1"/>
        <end position="18"/>
    </location>
</feature>
<evidence type="ECO:0000313" key="3">
    <source>
        <dbReference type="EMBL" id="KAK8848752.1"/>
    </source>
</evidence>